<evidence type="ECO:0000313" key="2">
    <source>
        <dbReference type="EMBL" id="KAK3395397.1"/>
    </source>
</evidence>
<gene>
    <name evidence="2" type="ORF">B0T20DRAFT_509176</name>
</gene>
<sequence>MSSIHWRDILENTFSRISDLNFSTTRTRAVEDFWYYADGDGFTERIGHSSAPREPEAPPSFDRPSHLHFRIRINPEVAEWNDRPLRIRPVNQHRHANTNRRQHEPRHANINRGQPRLFPHEMPDDSWYAEQLELIRQSCMDEDEDELPPPHLAVRICHKIFHGAFMAVLVFAPMLPLLNNARRAARAAGLDISLAPATDAGRFLNNKNRCWPPSSRLIMIHCLFEYCHQPLASTNKPSAKDQKKKKKSSKTRLLATSVVRSLVSSIWVSSAMLAGDGTQPYVPSSAKTKTSIITTTSRPTCSRRSRSSRRKGQGGLPPSQNQVYSSAQMIDIIEEAGESKKRKKQDGETAQREG</sequence>
<keyword evidence="3" id="KW-1185">Reference proteome</keyword>
<feature type="region of interest" description="Disordered" evidence="1">
    <location>
        <begin position="93"/>
        <end position="116"/>
    </location>
</feature>
<accession>A0AAE0P8R1</accession>
<reference evidence="2" key="2">
    <citation type="submission" date="2023-07" db="EMBL/GenBank/DDBJ databases">
        <authorList>
            <consortium name="Lawrence Berkeley National Laboratory"/>
            <person name="Haridas S."/>
            <person name="Hensen N."/>
            <person name="Bonometti L."/>
            <person name="Westerberg I."/>
            <person name="Brannstrom I.O."/>
            <person name="Guillou S."/>
            <person name="Cros-Aarteil S."/>
            <person name="Calhoun S."/>
            <person name="Kuo A."/>
            <person name="Mondo S."/>
            <person name="Pangilinan J."/>
            <person name="Riley R."/>
            <person name="LaButti K."/>
            <person name="Andreopoulos B."/>
            <person name="Lipzen A."/>
            <person name="Chen C."/>
            <person name="Yanf M."/>
            <person name="Daum C."/>
            <person name="Ng V."/>
            <person name="Clum A."/>
            <person name="Steindorff A."/>
            <person name="Ohm R."/>
            <person name="Martin F."/>
            <person name="Silar P."/>
            <person name="Natvig D."/>
            <person name="Lalanne C."/>
            <person name="Gautier V."/>
            <person name="Ament-velasquez S.L."/>
            <person name="Kruys A."/>
            <person name="Hutchinson M.I."/>
            <person name="Powell A.J."/>
            <person name="Barry K."/>
            <person name="Miller A.N."/>
            <person name="Grigoriev I.V."/>
            <person name="Debuchy R."/>
            <person name="Gladieux P."/>
            <person name="Thoren M.H."/>
            <person name="Johannesson H."/>
        </authorList>
    </citation>
    <scope>NUCLEOTIDE SEQUENCE</scope>
    <source>
        <strain evidence="2">FGSC 1904</strain>
    </source>
</reference>
<dbReference type="EMBL" id="JAUTDP010000010">
    <property type="protein sequence ID" value="KAK3395397.1"/>
    <property type="molecule type" value="Genomic_DNA"/>
</dbReference>
<feature type="compositionally biased region" description="Basic and acidic residues" evidence="1">
    <location>
        <begin position="345"/>
        <end position="354"/>
    </location>
</feature>
<feature type="compositionally biased region" description="Low complexity" evidence="1">
    <location>
        <begin position="283"/>
        <end position="300"/>
    </location>
</feature>
<proteinExistence type="predicted"/>
<feature type="region of interest" description="Disordered" evidence="1">
    <location>
        <begin position="278"/>
        <end position="354"/>
    </location>
</feature>
<name>A0AAE0P8R1_SORBR</name>
<comment type="caution">
    <text evidence="2">The sequence shown here is derived from an EMBL/GenBank/DDBJ whole genome shotgun (WGS) entry which is preliminary data.</text>
</comment>
<feature type="compositionally biased region" description="Basic and acidic residues" evidence="1">
    <location>
        <begin position="45"/>
        <end position="56"/>
    </location>
</feature>
<dbReference type="AlphaFoldDB" id="A0AAE0P8R1"/>
<evidence type="ECO:0000313" key="3">
    <source>
        <dbReference type="Proteomes" id="UP001281003"/>
    </source>
</evidence>
<reference evidence="2" key="1">
    <citation type="journal article" date="2023" name="Mol. Phylogenet. Evol.">
        <title>Genome-scale phylogeny and comparative genomics of the fungal order Sordariales.</title>
        <authorList>
            <person name="Hensen N."/>
            <person name="Bonometti L."/>
            <person name="Westerberg I."/>
            <person name="Brannstrom I.O."/>
            <person name="Guillou S."/>
            <person name="Cros-Aarteil S."/>
            <person name="Calhoun S."/>
            <person name="Haridas S."/>
            <person name="Kuo A."/>
            <person name="Mondo S."/>
            <person name="Pangilinan J."/>
            <person name="Riley R."/>
            <person name="LaButti K."/>
            <person name="Andreopoulos B."/>
            <person name="Lipzen A."/>
            <person name="Chen C."/>
            <person name="Yan M."/>
            <person name="Daum C."/>
            <person name="Ng V."/>
            <person name="Clum A."/>
            <person name="Steindorff A."/>
            <person name="Ohm R.A."/>
            <person name="Martin F."/>
            <person name="Silar P."/>
            <person name="Natvig D.O."/>
            <person name="Lalanne C."/>
            <person name="Gautier V."/>
            <person name="Ament-Velasquez S.L."/>
            <person name="Kruys A."/>
            <person name="Hutchinson M.I."/>
            <person name="Powell A.J."/>
            <person name="Barry K."/>
            <person name="Miller A.N."/>
            <person name="Grigoriev I.V."/>
            <person name="Debuchy R."/>
            <person name="Gladieux P."/>
            <person name="Hiltunen Thoren M."/>
            <person name="Johannesson H."/>
        </authorList>
    </citation>
    <scope>NUCLEOTIDE SEQUENCE</scope>
    <source>
        <strain evidence="2">FGSC 1904</strain>
    </source>
</reference>
<dbReference type="Proteomes" id="UP001281003">
    <property type="component" value="Unassembled WGS sequence"/>
</dbReference>
<feature type="compositionally biased region" description="Basic residues" evidence="1">
    <location>
        <begin position="301"/>
        <end position="312"/>
    </location>
</feature>
<feature type="region of interest" description="Disordered" evidence="1">
    <location>
        <begin position="45"/>
        <end position="65"/>
    </location>
</feature>
<protein>
    <submittedName>
        <fullName evidence="2">Uncharacterized protein</fullName>
    </submittedName>
</protein>
<feature type="compositionally biased region" description="Polar residues" evidence="1">
    <location>
        <begin position="318"/>
        <end position="328"/>
    </location>
</feature>
<organism evidence="2 3">
    <name type="scientific">Sordaria brevicollis</name>
    <dbReference type="NCBI Taxonomy" id="83679"/>
    <lineage>
        <taxon>Eukaryota</taxon>
        <taxon>Fungi</taxon>
        <taxon>Dikarya</taxon>
        <taxon>Ascomycota</taxon>
        <taxon>Pezizomycotina</taxon>
        <taxon>Sordariomycetes</taxon>
        <taxon>Sordariomycetidae</taxon>
        <taxon>Sordariales</taxon>
        <taxon>Sordariaceae</taxon>
        <taxon>Sordaria</taxon>
    </lineage>
</organism>
<evidence type="ECO:0000256" key="1">
    <source>
        <dbReference type="SAM" id="MobiDB-lite"/>
    </source>
</evidence>